<dbReference type="EMBL" id="AP035881">
    <property type="protein sequence ID" value="BFP48723.1"/>
    <property type="molecule type" value="Genomic_DNA"/>
</dbReference>
<evidence type="ECO:0000313" key="2">
    <source>
        <dbReference type="EMBL" id="BFP48723.1"/>
    </source>
</evidence>
<gene>
    <name evidence="2" type="ORF">KCMC57_50910</name>
</gene>
<dbReference type="AlphaFoldDB" id="A0AB33K9Y0"/>
<organism evidence="2">
    <name type="scientific">Kitasatospora sp. CMC57</name>
    <dbReference type="NCBI Taxonomy" id="3231513"/>
    <lineage>
        <taxon>Bacteria</taxon>
        <taxon>Bacillati</taxon>
        <taxon>Actinomycetota</taxon>
        <taxon>Actinomycetes</taxon>
        <taxon>Kitasatosporales</taxon>
        <taxon>Streptomycetaceae</taxon>
        <taxon>Kitasatospora</taxon>
    </lineage>
</organism>
<proteinExistence type="predicted"/>
<evidence type="ECO:0000256" key="1">
    <source>
        <dbReference type="SAM" id="MobiDB-lite"/>
    </source>
</evidence>
<feature type="region of interest" description="Disordered" evidence="1">
    <location>
        <begin position="51"/>
        <end position="79"/>
    </location>
</feature>
<name>A0AB33K9Y0_9ACTN</name>
<reference evidence="2" key="1">
    <citation type="submission" date="2024-07" db="EMBL/GenBank/DDBJ databases">
        <title>Complete genome sequences of cellulolytic bacteria, Kitasatospora sp. CMC57 and Streptomyces sp. CMC78, isolated from Japanese agricultural soil.</title>
        <authorList>
            <person name="Hashimoto T."/>
            <person name="Ito M."/>
            <person name="Iwamoto M."/>
            <person name="Fukahori D."/>
            <person name="Shoda T."/>
            <person name="Sakoda M."/>
            <person name="Morohoshi T."/>
            <person name="Mitsuboshi M."/>
            <person name="Nishizawa T."/>
        </authorList>
    </citation>
    <scope>NUCLEOTIDE SEQUENCE</scope>
    <source>
        <strain evidence="2">CMC57</strain>
    </source>
</reference>
<accession>A0AB33K9Y0</accession>
<protein>
    <submittedName>
        <fullName evidence="2">Uncharacterized protein</fullName>
    </submittedName>
</protein>
<sequence>MTVVPVLRLHLVDTGRGLTFGDFATLDAWLGGAGLRGGSGGVAGGFSVTGAGAGGAQRYGPPVGQPGARTGGDEGQRST</sequence>